<dbReference type="RefSeq" id="WP_093248264.1">
    <property type="nucleotide sequence ID" value="NZ_FNQM01000002.1"/>
</dbReference>
<dbReference type="Proteomes" id="UP000198703">
    <property type="component" value="Unassembled WGS sequence"/>
</dbReference>
<name>A0A1H3WQ64_9RHOB</name>
<dbReference type="InterPro" id="IPR029044">
    <property type="entry name" value="Nucleotide-diphossugar_trans"/>
</dbReference>
<evidence type="ECO:0000313" key="3">
    <source>
        <dbReference type="EMBL" id="SDZ88532.1"/>
    </source>
</evidence>
<evidence type="ECO:0000313" key="4">
    <source>
        <dbReference type="Proteomes" id="UP000198703"/>
    </source>
</evidence>
<dbReference type="SUPFAM" id="SSF53448">
    <property type="entry name" value="Nucleotide-diphospho-sugar transferases"/>
    <property type="match status" value="1"/>
</dbReference>
<dbReference type="PANTHER" id="PTHR43777">
    <property type="entry name" value="MOLYBDENUM COFACTOR CYTIDYLYLTRANSFERASE"/>
    <property type="match status" value="1"/>
</dbReference>
<dbReference type="Pfam" id="PF12804">
    <property type="entry name" value="NTP_transf_3"/>
    <property type="match status" value="1"/>
</dbReference>
<dbReference type="AlphaFoldDB" id="A0A1H3WQ64"/>
<dbReference type="InterPro" id="IPR025877">
    <property type="entry name" value="MobA-like_NTP_Trfase"/>
</dbReference>
<dbReference type="InterPro" id="IPR012184">
    <property type="entry name" value="Bifunc_Mopterin-bd"/>
</dbReference>
<keyword evidence="3" id="KW-0808">Transferase</keyword>
<feature type="domain" description="MobA-like NTP transferase" evidence="2">
    <location>
        <begin position="348"/>
        <end position="511"/>
    </location>
</feature>
<dbReference type="SUPFAM" id="SSF53218">
    <property type="entry name" value="Molybdenum cofactor biosynthesis proteins"/>
    <property type="match status" value="1"/>
</dbReference>
<dbReference type="InterPro" id="IPR036425">
    <property type="entry name" value="MoaB/Mog-like_dom_sf"/>
</dbReference>
<protein>
    <submittedName>
        <fullName evidence="3">Molybdopterin molybdochelatase /molybdenum cofactor cytidylyltransferase</fullName>
    </submittedName>
</protein>
<gene>
    <name evidence="3" type="ORF">SAMN05444370_10238</name>
</gene>
<proteinExistence type="predicted"/>
<keyword evidence="3" id="KW-0548">Nucleotidyltransferase</keyword>
<sequence>MKFGAVPPAEAEGAVLAHSLALPAGKLKKGRRLSAADVAALAQAGLARVTVARLEPDDIDEDAAAAQVARALAGPHLDLSAPFTGRANLFAAEAAVLRVDDEAIAAANAVDEAVTVATLPDFARVAPRQMAATVKIIPYGAPRAAVEAVCAALASRARQAGRAALAAHPFALRSATLALTVTPGMKPALLTKGADAVRARLAGLGVTAVREVEVAHETGALAAALAGADGDFTLVLTASATSDRLDVGPAAVVAAGGALARFGMPVDPGNLLFLGDIGGRPVLGLPGCARSPKLNGADWVLERLVARLPVTAADIAAMGVGGLLKEIPSRPAPRAGGATAPRRPLVAALLLAAGASRRMAGRDKLMEEIDGAPQIVRAARALLDSRADMVIAVVGPADAARRAALEGLGVRVVENPLAAEGMAASIRAGLAAAPAEADAVLLALADMPEIGPAHVDRLIAAFDPEEGRAICRAATASGAPGHPVLFGRRFFETLGRLEGDAGARAVLAEHADLVELVATPGEAAAVDLDTPEAWAAWRAGRAGAA</sequence>
<dbReference type="OrthoDB" id="9779263at2"/>
<keyword evidence="4" id="KW-1185">Reference proteome</keyword>
<accession>A0A1H3WQ64</accession>
<organism evidence="3 4">
    <name type="scientific">Rubrimonas cliftonensis</name>
    <dbReference type="NCBI Taxonomy" id="89524"/>
    <lineage>
        <taxon>Bacteria</taxon>
        <taxon>Pseudomonadati</taxon>
        <taxon>Pseudomonadota</taxon>
        <taxon>Alphaproteobacteria</taxon>
        <taxon>Rhodobacterales</taxon>
        <taxon>Paracoccaceae</taxon>
        <taxon>Rubrimonas</taxon>
    </lineage>
</organism>
<dbReference type="GO" id="GO:0016779">
    <property type="term" value="F:nucleotidyltransferase activity"/>
    <property type="evidence" value="ECO:0007669"/>
    <property type="project" value="UniProtKB-KW"/>
</dbReference>
<dbReference type="Gene3D" id="3.40.980.10">
    <property type="entry name" value="MoaB/Mog-like domain"/>
    <property type="match status" value="1"/>
</dbReference>
<keyword evidence="1" id="KW-0460">Magnesium</keyword>
<dbReference type="PIRSF" id="PIRSF036626">
    <property type="entry name" value="MPTBd_MobAlike"/>
    <property type="match status" value="1"/>
</dbReference>
<dbReference type="EMBL" id="FNQM01000002">
    <property type="protein sequence ID" value="SDZ88532.1"/>
    <property type="molecule type" value="Genomic_DNA"/>
</dbReference>
<dbReference type="PANTHER" id="PTHR43777:SF1">
    <property type="entry name" value="MOLYBDENUM COFACTOR CYTIDYLYLTRANSFERASE"/>
    <property type="match status" value="1"/>
</dbReference>
<evidence type="ECO:0000259" key="2">
    <source>
        <dbReference type="Pfam" id="PF12804"/>
    </source>
</evidence>
<evidence type="ECO:0000256" key="1">
    <source>
        <dbReference type="ARBA" id="ARBA00022842"/>
    </source>
</evidence>
<dbReference type="STRING" id="89524.SAMN05444370_10238"/>
<dbReference type="CDD" id="cd04182">
    <property type="entry name" value="GT_2_like_f"/>
    <property type="match status" value="1"/>
</dbReference>
<reference evidence="3 4" key="1">
    <citation type="submission" date="2016-10" db="EMBL/GenBank/DDBJ databases">
        <authorList>
            <person name="de Groot N.N."/>
        </authorList>
    </citation>
    <scope>NUCLEOTIDE SEQUENCE [LARGE SCALE GENOMIC DNA]</scope>
    <source>
        <strain evidence="3 4">DSM 15345</strain>
    </source>
</reference>
<dbReference type="Gene3D" id="3.90.550.10">
    <property type="entry name" value="Spore Coat Polysaccharide Biosynthesis Protein SpsA, Chain A"/>
    <property type="match status" value="1"/>
</dbReference>